<reference evidence="1 2" key="1">
    <citation type="submission" date="2016-10" db="EMBL/GenBank/DDBJ databases">
        <title>The genome sequence of Colletotrichum fioriniae PJ7.</title>
        <authorList>
            <person name="Baroncelli R."/>
        </authorList>
    </citation>
    <scope>NUCLEOTIDE SEQUENCE [LARGE SCALE GENOMIC DNA]</scope>
    <source>
        <strain evidence="1">Col 31</strain>
    </source>
</reference>
<keyword evidence="2" id="KW-1185">Reference proteome</keyword>
<protein>
    <submittedName>
        <fullName evidence="1">Uncharacterized protein</fullName>
    </submittedName>
</protein>
<sequence>MPGDGHFLWMWREVSLVTFDDAAAEIDLSFDQETAHGGASESCFDAFADFFPWALTGIRGGRDWVTVERDVASLVHFDQRLRGLLRGDHDAGCYLVWASFSPWHSCQDFDSLIASKMETRRRHLAVLLDCDLAGAWLGIRAATPQYPCHEIDHESLPCTCRDGKATAMLDEVALCYVRVFYGGFGQKAATCREGVRAVCCLAICLILEVDVVEAKEICGSVSLLDQLCLGLCAHRLICGRLSWRHVEGGCGGRTPSLQPIRFEFLGMSTLPAEVSPIT</sequence>
<name>A0AAI9XLY7_9PEZI</name>
<dbReference type="AlphaFoldDB" id="A0AAI9XLY7"/>
<dbReference type="Proteomes" id="UP001239795">
    <property type="component" value="Unassembled WGS sequence"/>
</dbReference>
<evidence type="ECO:0000313" key="1">
    <source>
        <dbReference type="EMBL" id="KAK1453719.1"/>
    </source>
</evidence>
<dbReference type="EMBL" id="MLGG01000035">
    <property type="protein sequence ID" value="KAK1453719.1"/>
    <property type="molecule type" value="Genomic_DNA"/>
</dbReference>
<organism evidence="1 2">
    <name type="scientific">Colletotrichum melonis</name>
    <dbReference type="NCBI Taxonomy" id="1209925"/>
    <lineage>
        <taxon>Eukaryota</taxon>
        <taxon>Fungi</taxon>
        <taxon>Dikarya</taxon>
        <taxon>Ascomycota</taxon>
        <taxon>Pezizomycotina</taxon>
        <taxon>Sordariomycetes</taxon>
        <taxon>Hypocreomycetidae</taxon>
        <taxon>Glomerellales</taxon>
        <taxon>Glomerellaceae</taxon>
        <taxon>Colletotrichum</taxon>
        <taxon>Colletotrichum acutatum species complex</taxon>
    </lineage>
</organism>
<comment type="caution">
    <text evidence="1">The sequence shown here is derived from an EMBL/GenBank/DDBJ whole genome shotgun (WGS) entry which is preliminary data.</text>
</comment>
<gene>
    <name evidence="1" type="ORF">CMEL01_05378</name>
</gene>
<accession>A0AAI9XLY7</accession>
<evidence type="ECO:0000313" key="2">
    <source>
        <dbReference type="Proteomes" id="UP001239795"/>
    </source>
</evidence>
<proteinExistence type="predicted"/>